<protein>
    <submittedName>
        <fullName evidence="1">Uncharacterized protein</fullName>
    </submittedName>
</protein>
<evidence type="ECO:0000313" key="2">
    <source>
        <dbReference type="Proteomes" id="UP000469558"/>
    </source>
</evidence>
<gene>
    <name evidence="1" type="ORF">LSUE1_G002379</name>
</gene>
<evidence type="ECO:0000313" key="1">
    <source>
        <dbReference type="EMBL" id="TVY83066.1"/>
    </source>
</evidence>
<accession>A0A8T9CCR6</accession>
<comment type="caution">
    <text evidence="1">The sequence shown here is derived from an EMBL/GenBank/DDBJ whole genome shotgun (WGS) entry which is preliminary data.</text>
</comment>
<proteinExistence type="predicted"/>
<dbReference type="AlphaFoldDB" id="A0A8T9CCR6"/>
<dbReference type="Proteomes" id="UP000469558">
    <property type="component" value="Unassembled WGS sequence"/>
</dbReference>
<reference evidence="1 2" key="1">
    <citation type="submission" date="2018-05" db="EMBL/GenBank/DDBJ databases">
        <title>Genome sequencing and assembly of the regulated plant pathogen Lachnellula willkommii and related sister species for the development of diagnostic species identification markers.</title>
        <authorList>
            <person name="Giroux E."/>
            <person name="Bilodeau G."/>
        </authorList>
    </citation>
    <scope>NUCLEOTIDE SEQUENCE [LARGE SCALE GENOMIC DNA]</scope>
    <source>
        <strain evidence="1 2">CBS 268.59</strain>
    </source>
</reference>
<name>A0A8T9CCR6_9HELO</name>
<keyword evidence="2" id="KW-1185">Reference proteome</keyword>
<organism evidence="1 2">
    <name type="scientific">Lachnellula suecica</name>
    <dbReference type="NCBI Taxonomy" id="602035"/>
    <lineage>
        <taxon>Eukaryota</taxon>
        <taxon>Fungi</taxon>
        <taxon>Dikarya</taxon>
        <taxon>Ascomycota</taxon>
        <taxon>Pezizomycotina</taxon>
        <taxon>Leotiomycetes</taxon>
        <taxon>Helotiales</taxon>
        <taxon>Lachnaceae</taxon>
        <taxon>Lachnellula</taxon>
    </lineage>
</organism>
<dbReference type="EMBL" id="QGMK01000238">
    <property type="protein sequence ID" value="TVY83066.1"/>
    <property type="molecule type" value="Genomic_DNA"/>
</dbReference>
<sequence length="68" mass="7823">MPKRMHLSVIVLGIARCWEFLVFVQQSVSVSEMKYLFSPPRFPLTPPNCHLRFPPGSNRFLPILEGLP</sequence>